<evidence type="ECO:0000313" key="2">
    <source>
        <dbReference type="Proteomes" id="UP001420932"/>
    </source>
</evidence>
<dbReference type="Proteomes" id="UP001420932">
    <property type="component" value="Unassembled WGS sequence"/>
</dbReference>
<reference evidence="1 2" key="1">
    <citation type="submission" date="2024-01" db="EMBL/GenBank/DDBJ databases">
        <title>Genome assemblies of Stephania.</title>
        <authorList>
            <person name="Yang L."/>
        </authorList>
    </citation>
    <scope>NUCLEOTIDE SEQUENCE [LARGE SCALE GENOMIC DNA]</scope>
    <source>
        <strain evidence="1">YNDBR</strain>
        <tissue evidence="1">Leaf</tissue>
    </source>
</reference>
<gene>
    <name evidence="1" type="ORF">Syun_023498</name>
</gene>
<dbReference type="AlphaFoldDB" id="A0AAP0I2A5"/>
<accession>A0AAP0I2A5</accession>
<sequence>MYPGNISSSTDQKLDRIISMMEHLLSSGEVQVNSAMDFSYPYNYGRYEDSHYYNVNGIFYTANTFVLDDPDTIDSFMLEVPDELLNLKEGVHSSLPNYVDAPFVVDISKGDGIT</sequence>
<comment type="caution">
    <text evidence="1">The sequence shown here is derived from an EMBL/GenBank/DDBJ whole genome shotgun (WGS) entry which is preliminary data.</text>
</comment>
<organism evidence="1 2">
    <name type="scientific">Stephania yunnanensis</name>
    <dbReference type="NCBI Taxonomy" id="152371"/>
    <lineage>
        <taxon>Eukaryota</taxon>
        <taxon>Viridiplantae</taxon>
        <taxon>Streptophyta</taxon>
        <taxon>Embryophyta</taxon>
        <taxon>Tracheophyta</taxon>
        <taxon>Spermatophyta</taxon>
        <taxon>Magnoliopsida</taxon>
        <taxon>Ranunculales</taxon>
        <taxon>Menispermaceae</taxon>
        <taxon>Menispermoideae</taxon>
        <taxon>Cissampelideae</taxon>
        <taxon>Stephania</taxon>
    </lineage>
</organism>
<dbReference type="EMBL" id="JBBNAF010000010">
    <property type="protein sequence ID" value="KAK9107487.1"/>
    <property type="molecule type" value="Genomic_DNA"/>
</dbReference>
<keyword evidence="2" id="KW-1185">Reference proteome</keyword>
<evidence type="ECO:0000313" key="1">
    <source>
        <dbReference type="EMBL" id="KAK9107487.1"/>
    </source>
</evidence>
<name>A0AAP0I2A5_9MAGN</name>
<proteinExistence type="predicted"/>
<protein>
    <submittedName>
        <fullName evidence="1">Uncharacterized protein</fullName>
    </submittedName>
</protein>